<evidence type="ECO:0000256" key="1">
    <source>
        <dbReference type="SAM" id="Coils"/>
    </source>
</evidence>
<keyword evidence="4" id="KW-1185">Reference proteome</keyword>
<organism evidence="3 4">
    <name type="scientific">Chloropicon roscoffensis</name>
    <dbReference type="NCBI Taxonomy" id="1461544"/>
    <lineage>
        <taxon>Eukaryota</taxon>
        <taxon>Viridiplantae</taxon>
        <taxon>Chlorophyta</taxon>
        <taxon>Chloropicophyceae</taxon>
        <taxon>Chloropicales</taxon>
        <taxon>Chloropicaceae</taxon>
        <taxon>Chloropicon</taxon>
    </lineage>
</organism>
<dbReference type="AlphaFoldDB" id="A0AAX4P6B4"/>
<gene>
    <name evidence="3" type="ORF">HKI87_04g27090</name>
</gene>
<feature type="region of interest" description="Disordered" evidence="2">
    <location>
        <begin position="1"/>
        <end position="264"/>
    </location>
</feature>
<feature type="compositionally biased region" description="Basic and acidic residues" evidence="2">
    <location>
        <begin position="180"/>
        <end position="189"/>
    </location>
</feature>
<feature type="compositionally biased region" description="Low complexity" evidence="2">
    <location>
        <begin position="141"/>
        <end position="158"/>
    </location>
</feature>
<feature type="coiled-coil region" evidence="1">
    <location>
        <begin position="273"/>
        <end position="359"/>
    </location>
</feature>
<feature type="coiled-coil region" evidence="1">
    <location>
        <begin position="397"/>
        <end position="463"/>
    </location>
</feature>
<keyword evidence="1" id="KW-0175">Coiled coil</keyword>
<feature type="compositionally biased region" description="Basic and acidic residues" evidence="2">
    <location>
        <begin position="120"/>
        <end position="139"/>
    </location>
</feature>
<protein>
    <submittedName>
        <fullName evidence="3">Uncharacterized protein</fullName>
    </submittedName>
</protein>
<dbReference type="EMBL" id="CP151504">
    <property type="protein sequence ID" value="WZN61175.1"/>
    <property type="molecule type" value="Genomic_DNA"/>
</dbReference>
<evidence type="ECO:0000256" key="2">
    <source>
        <dbReference type="SAM" id="MobiDB-lite"/>
    </source>
</evidence>
<feature type="compositionally biased region" description="Pro residues" evidence="2">
    <location>
        <begin position="517"/>
        <end position="534"/>
    </location>
</feature>
<feature type="region of interest" description="Disordered" evidence="2">
    <location>
        <begin position="552"/>
        <end position="684"/>
    </location>
</feature>
<sequence length="684" mass="75600">MEGDDLAAAEGLGHTTTEQDETLATTEEPVAVEVQEEGDQGDQEKHRDGDDEDDEDDGNVREEEGDDGAPLPEPQHLDEELGRMELSPPEEEEEEAVRADPEPEAEEAAGPRASEPSPEPEARHIPEPETEEPVQHVEEVSAPASRRSSASPAPRPAATVTADDYAYVPKAKPSVRAKPTARDRGEAAKPRVKVLSRSERSAAREGDAPSSRAGVPDPDLARPDAAPAAAPGPSSSASSSRHHHHHHSVPEGRPPPVESSRMQGLVAELGSKLARQTAKLEAAEKGKEELEDMLLRIEKHFKTEQMLRRKAEVSLDQMRASLKNSEMDGSRIKQERQALERQKLKNIQERTKLEEERSQMQVVVQAAGEQERKTKLELQELHHSVTTREEMITYRLQATYSATIAKLEAEISRLQEELEFRTVSMHQELQKWRDQAQFATNALREAKNEVIDRKRELDTTKERMDLLVEKLYTGRERGMELRGAIDVQIHQSQLAHEMREKFQQHQGEQRGALVPVEMPPPAFVPPQHHNPPPQQQAHHYHHPAPVQYSMAAPQQQEASLRLPSVQAPAPKASQPGRAPQAEGTPRGVPRAAKRGAAGPSSTRATAAKAPESRRQPAAKKGYAQIHHREAVGSAKRSRPAGGYAANARGTPPPPSNQRSARGGKDRWTESNRESAMAAYAARWE</sequence>
<proteinExistence type="predicted"/>
<reference evidence="3 4" key="1">
    <citation type="submission" date="2024-03" db="EMBL/GenBank/DDBJ databases">
        <title>Complete genome sequence of the green alga Chloropicon roscoffensis RCC1871.</title>
        <authorList>
            <person name="Lemieux C."/>
            <person name="Pombert J.-F."/>
            <person name="Otis C."/>
            <person name="Turmel M."/>
        </authorList>
    </citation>
    <scope>NUCLEOTIDE SEQUENCE [LARGE SCALE GENOMIC DNA]</scope>
    <source>
        <strain evidence="3 4">RCC1871</strain>
    </source>
</reference>
<feature type="region of interest" description="Disordered" evidence="2">
    <location>
        <begin position="516"/>
        <end position="540"/>
    </location>
</feature>
<name>A0AAX4P6B4_9CHLO</name>
<dbReference type="Proteomes" id="UP001472866">
    <property type="component" value="Chromosome 04"/>
</dbReference>
<evidence type="ECO:0000313" key="3">
    <source>
        <dbReference type="EMBL" id="WZN61175.1"/>
    </source>
</evidence>
<evidence type="ECO:0000313" key="4">
    <source>
        <dbReference type="Proteomes" id="UP001472866"/>
    </source>
</evidence>
<feature type="compositionally biased region" description="Basic and acidic residues" evidence="2">
    <location>
        <begin position="662"/>
        <end position="672"/>
    </location>
</feature>
<feature type="compositionally biased region" description="Basic and acidic residues" evidence="2">
    <location>
        <begin position="196"/>
        <end position="207"/>
    </location>
</feature>
<feature type="compositionally biased region" description="Low complexity" evidence="2">
    <location>
        <begin position="223"/>
        <end position="239"/>
    </location>
</feature>
<feature type="compositionally biased region" description="Acidic residues" evidence="2">
    <location>
        <begin position="50"/>
        <end position="67"/>
    </location>
</feature>
<accession>A0AAX4P6B4</accession>